<dbReference type="InterPro" id="IPR050287">
    <property type="entry name" value="MTA/SAH_deaminase"/>
</dbReference>
<name>A0ABQ6JFM4_9ACTN</name>
<dbReference type="Gene3D" id="2.30.40.10">
    <property type="entry name" value="Urease, subunit C, domain 1"/>
    <property type="match status" value="1"/>
</dbReference>
<dbReference type="Proteomes" id="UP001157017">
    <property type="component" value="Unassembled WGS sequence"/>
</dbReference>
<evidence type="ECO:0000313" key="5">
    <source>
        <dbReference type="Proteomes" id="UP001157017"/>
    </source>
</evidence>
<gene>
    <name evidence="4" type="ORF">GCM10025868_22460</name>
</gene>
<feature type="domain" description="Amidohydrolase-related" evidence="3">
    <location>
        <begin position="95"/>
        <end position="261"/>
    </location>
</feature>
<dbReference type="InterPro" id="IPR006680">
    <property type="entry name" value="Amidohydro-rel"/>
</dbReference>
<dbReference type="EMBL" id="BSUZ01000001">
    <property type="protein sequence ID" value="GMA86996.1"/>
    <property type="molecule type" value="Genomic_DNA"/>
</dbReference>
<sequence>MSGTLTRRGLLGAAAATTVTAGAVGSGETAAATGGHGHHPASRHEFVVHDATVLSMDPAVGDLTRGDVHVRDGRIVAVGRGLRARGERIDGRGTVVMPGLVDTHWHLWTSLYRSLSSTSPANAYFALNLRNGAKCLPSDLYAGARMGLADAVSTGITTVHDWSHNLRSPAHADANLRAHAEVGLRGRFSYGSPQGLPVTERIDLADLARVKREWFDAGRLPLMHLGLAGRPPGQSPESVFRPEYDTARGLGLPVAYHANSTVAQGALQMIRRLSEQRMLTPATQPDPRPVHDGRRARRGARQRRLDRLEPVVGACSSGTASRR</sequence>
<dbReference type="SUPFAM" id="SSF51556">
    <property type="entry name" value="Metallo-dependent hydrolases"/>
    <property type="match status" value="1"/>
</dbReference>
<dbReference type="InterPro" id="IPR032466">
    <property type="entry name" value="Metal_Hydrolase"/>
</dbReference>
<comment type="caution">
    <text evidence="4">The sequence shown here is derived from an EMBL/GenBank/DDBJ whole genome shotgun (WGS) entry which is preliminary data.</text>
</comment>
<dbReference type="InterPro" id="IPR006311">
    <property type="entry name" value="TAT_signal"/>
</dbReference>
<feature type="region of interest" description="Disordered" evidence="2">
    <location>
        <begin position="278"/>
        <end position="323"/>
    </location>
</feature>
<dbReference type="SUPFAM" id="SSF51338">
    <property type="entry name" value="Composite domain of metallo-dependent hydrolases"/>
    <property type="match status" value="1"/>
</dbReference>
<keyword evidence="5" id="KW-1185">Reference proteome</keyword>
<evidence type="ECO:0000256" key="1">
    <source>
        <dbReference type="ARBA" id="ARBA00022801"/>
    </source>
</evidence>
<dbReference type="Pfam" id="PF01979">
    <property type="entry name" value="Amidohydro_1"/>
    <property type="match status" value="1"/>
</dbReference>
<protein>
    <recommendedName>
        <fullName evidence="3">Amidohydrolase-related domain-containing protein</fullName>
    </recommendedName>
</protein>
<evidence type="ECO:0000313" key="4">
    <source>
        <dbReference type="EMBL" id="GMA86996.1"/>
    </source>
</evidence>
<dbReference type="PANTHER" id="PTHR43794:SF11">
    <property type="entry name" value="AMIDOHYDROLASE-RELATED DOMAIN-CONTAINING PROTEIN"/>
    <property type="match status" value="1"/>
</dbReference>
<organism evidence="4 5">
    <name type="scientific">Angustibacter aerolatus</name>
    <dbReference type="NCBI Taxonomy" id="1162965"/>
    <lineage>
        <taxon>Bacteria</taxon>
        <taxon>Bacillati</taxon>
        <taxon>Actinomycetota</taxon>
        <taxon>Actinomycetes</taxon>
        <taxon>Kineosporiales</taxon>
        <taxon>Kineosporiaceae</taxon>
    </lineage>
</organism>
<dbReference type="Gene3D" id="3.20.20.140">
    <property type="entry name" value="Metal-dependent hydrolases"/>
    <property type="match status" value="1"/>
</dbReference>
<dbReference type="PANTHER" id="PTHR43794">
    <property type="entry name" value="AMINOHYDROLASE SSNA-RELATED"/>
    <property type="match status" value="1"/>
</dbReference>
<keyword evidence="1" id="KW-0378">Hydrolase</keyword>
<evidence type="ECO:0000259" key="3">
    <source>
        <dbReference type="Pfam" id="PF01979"/>
    </source>
</evidence>
<dbReference type="PROSITE" id="PS51318">
    <property type="entry name" value="TAT"/>
    <property type="match status" value="1"/>
</dbReference>
<evidence type="ECO:0000256" key="2">
    <source>
        <dbReference type="SAM" id="MobiDB-lite"/>
    </source>
</evidence>
<dbReference type="InterPro" id="IPR011059">
    <property type="entry name" value="Metal-dep_hydrolase_composite"/>
</dbReference>
<reference evidence="5" key="1">
    <citation type="journal article" date="2019" name="Int. J. Syst. Evol. Microbiol.">
        <title>The Global Catalogue of Microorganisms (GCM) 10K type strain sequencing project: providing services to taxonomists for standard genome sequencing and annotation.</title>
        <authorList>
            <consortium name="The Broad Institute Genomics Platform"/>
            <consortium name="The Broad Institute Genome Sequencing Center for Infectious Disease"/>
            <person name="Wu L."/>
            <person name="Ma J."/>
        </authorList>
    </citation>
    <scope>NUCLEOTIDE SEQUENCE [LARGE SCALE GENOMIC DNA]</scope>
    <source>
        <strain evidence="5">NBRC 108730</strain>
    </source>
</reference>
<accession>A0ABQ6JFM4</accession>
<proteinExistence type="predicted"/>